<reference evidence="3 4" key="1">
    <citation type="submission" date="2021-03" db="EMBL/GenBank/DDBJ databases">
        <title>Sequencing the genomes of 1000 actinobacteria strains.</title>
        <authorList>
            <person name="Klenk H.-P."/>
        </authorList>
    </citation>
    <scope>NUCLEOTIDE SEQUENCE [LARGE SCALE GENOMIC DNA]</scope>
    <source>
        <strain evidence="3 4">DSM 15454</strain>
    </source>
</reference>
<dbReference type="EMBL" id="JAGIOE010000001">
    <property type="protein sequence ID" value="MBP2373037.1"/>
    <property type="molecule type" value="Genomic_DNA"/>
</dbReference>
<accession>A0ABS4WA14</accession>
<dbReference type="InterPro" id="IPR038721">
    <property type="entry name" value="IS701-like_DDE_dom"/>
</dbReference>
<proteinExistence type="predicted"/>
<dbReference type="Proteomes" id="UP000766570">
    <property type="component" value="Unassembled WGS sequence"/>
</dbReference>
<evidence type="ECO:0000256" key="1">
    <source>
        <dbReference type="SAM" id="MobiDB-lite"/>
    </source>
</evidence>
<feature type="domain" description="Transposase IS701-like DDE" evidence="2">
    <location>
        <begin position="15"/>
        <end position="277"/>
    </location>
</feature>
<protein>
    <recommendedName>
        <fullName evidence="2">Transposase IS701-like DDE domain-containing protein</fullName>
    </recommendedName>
</protein>
<organism evidence="3 4">
    <name type="scientific">Paeniglutamicibacter psychrophenolicus</name>
    <dbReference type="NCBI Taxonomy" id="257454"/>
    <lineage>
        <taxon>Bacteria</taxon>
        <taxon>Bacillati</taxon>
        <taxon>Actinomycetota</taxon>
        <taxon>Actinomycetes</taxon>
        <taxon>Micrococcales</taxon>
        <taxon>Micrococcaceae</taxon>
        <taxon>Paeniglutamicibacter</taxon>
    </lineage>
</organism>
<comment type="caution">
    <text evidence="3">The sequence shown here is derived from an EMBL/GenBank/DDBJ whole genome shotgun (WGS) entry which is preliminary data.</text>
</comment>
<dbReference type="InterPro" id="IPR012337">
    <property type="entry name" value="RNaseH-like_sf"/>
</dbReference>
<feature type="region of interest" description="Disordered" evidence="1">
    <location>
        <begin position="424"/>
        <end position="460"/>
    </location>
</feature>
<evidence type="ECO:0000313" key="4">
    <source>
        <dbReference type="Proteomes" id="UP000766570"/>
    </source>
</evidence>
<feature type="region of interest" description="Disordered" evidence="1">
    <location>
        <begin position="223"/>
        <end position="264"/>
    </location>
</feature>
<sequence>MTENPAQELIDFRDRFYHCLESRPDAQFELCDAILCSEGPVDTLVGLSQVPEHRRGYGALYDAVNQGTLTEKQLRGALLAAPLPRDASGRIVLAVDISNWLRPDAPTSPERLFCHTYARGSGAKQMIPGWPYSFIAAVEPGRTSWTRILDVRRLGPAESETEMTAGQLRTVIEGIIAAGHWKPGDQKILALFDAGYNVARIGWLLADLPLEVIGRLRSDRVLRNDPIPAPPGSGRPARHGRDFRLQDPDTWGAPATASHTETTRYGDAAAQSWNRLHPRLARRGAWEDHRGELPVIAGTLIRLEVQHLPGNAKPKPLWLWTSAPDPDTAQAQRYWQSYLRRFDLEHTFRFLKQTLGWNAPQVTSPRAGDTWTWLVVAAHTQLALARELTGDLRRPWEKVVEPHKLSPARTRRGFRYLHRKLPLLAGAPKPTHPGPGRPPGRKNRRPAIIHPVGKQPSTVK</sequence>
<dbReference type="Gene3D" id="3.90.350.10">
    <property type="entry name" value="Transposase Inhibitor Protein From Tn5, Chain A, domain 1"/>
    <property type="match status" value="1"/>
</dbReference>
<name>A0ABS4WA14_9MICC</name>
<dbReference type="Pfam" id="PF13546">
    <property type="entry name" value="DDE_5"/>
    <property type="match status" value="1"/>
</dbReference>
<dbReference type="SUPFAM" id="SSF53098">
    <property type="entry name" value="Ribonuclease H-like"/>
    <property type="match status" value="1"/>
</dbReference>
<gene>
    <name evidence="3" type="ORF">JOF46_000949</name>
</gene>
<dbReference type="NCBIfam" id="NF041680">
    <property type="entry name" value="transp_NF041680"/>
    <property type="match status" value="1"/>
</dbReference>
<evidence type="ECO:0000259" key="2">
    <source>
        <dbReference type="Pfam" id="PF13546"/>
    </source>
</evidence>
<dbReference type="RefSeq" id="WP_209906271.1">
    <property type="nucleotide sequence ID" value="NZ_BAAAMI010000019.1"/>
</dbReference>
<evidence type="ECO:0000313" key="3">
    <source>
        <dbReference type="EMBL" id="MBP2373037.1"/>
    </source>
</evidence>
<keyword evidence="4" id="KW-1185">Reference proteome</keyword>